<evidence type="ECO:0000256" key="2">
    <source>
        <dbReference type="ARBA" id="ARBA00022801"/>
    </source>
</evidence>
<feature type="binding site" evidence="4">
    <location>
        <position position="262"/>
    </location>
    <ligand>
        <name>pyridoxal 5'-phosphate</name>
        <dbReference type="ChEBI" id="CHEBI:597326"/>
    </ligand>
</feature>
<keyword evidence="3 4" id="KW-0663">Pyridoxal phosphate</keyword>
<dbReference type="NCBIfam" id="TIGR01814">
    <property type="entry name" value="kynureninase"/>
    <property type="match status" value="1"/>
</dbReference>
<evidence type="ECO:0000256" key="1">
    <source>
        <dbReference type="ARBA" id="ARBA00022642"/>
    </source>
</evidence>
<evidence type="ECO:0000313" key="7">
    <source>
        <dbReference type="EMBL" id="WWD80989.1"/>
    </source>
</evidence>
<dbReference type="InterPro" id="IPR015421">
    <property type="entry name" value="PyrdxlP-dep_Trfase_major"/>
</dbReference>
<feature type="binding site" evidence="4">
    <location>
        <position position="290"/>
    </location>
    <ligand>
        <name>pyridoxal 5'-phosphate</name>
        <dbReference type="ChEBI" id="CHEBI:597326"/>
    </ligand>
</feature>
<dbReference type="AlphaFoldDB" id="A0A5C7F3A4"/>
<dbReference type="Pfam" id="PF22580">
    <property type="entry name" value="KYNU_C"/>
    <property type="match status" value="1"/>
</dbReference>
<keyword evidence="1 4" id="KW-0662">Pyridine nucleotide biosynthesis</keyword>
<dbReference type="GO" id="GO:0043420">
    <property type="term" value="P:anthranilate metabolic process"/>
    <property type="evidence" value="ECO:0007669"/>
    <property type="project" value="TreeGrafter"/>
</dbReference>
<dbReference type="Proteomes" id="UP000321816">
    <property type="component" value="Chromosome"/>
</dbReference>
<evidence type="ECO:0000256" key="6">
    <source>
        <dbReference type="PIRNR" id="PIRNR038800"/>
    </source>
</evidence>
<sequence>MRSDWKNQAFELDKEDDLRGYKKEFYLPTGIYLDGNSLGLLSTRAEAAVHACIDDWKHRGINGWSEGPDPWFYFADELAAQSAELIGAYPEEVAVTGSITVNLHQLLTTFFEPQKNKNTIVMDSLAFPTDVYAVKSQLQLHGLDPDKHLTFIPSRDGANLEEEDIFKSITENTALVLLPSVLYRSGQLLDWKRITEKAHSYGALIGWDLAHSFGAVPHDLHESGVDFAVWCTYKYANSGPGGTAGLFVHKKHHGQTPGLAGWFGSDKQKQFDMEAVFSPAEDASAFQLGTPNVLSMAPLKGSLEMILEAGIDSLRSRSLKLTSFIREGLQELTALDDTLKIVTPELDRGGHIALTHPDAARLCKGLKEAGVIPDFRSPDIIRLAPSPLYSSFDDLAETLIIFEKLLETKSYKKYKNERDIIA</sequence>
<comment type="caution">
    <text evidence="4">Lacks conserved residue(s) required for the propagation of feature annotation.</text>
</comment>
<dbReference type="SUPFAM" id="SSF53383">
    <property type="entry name" value="PLP-dependent transferases"/>
    <property type="match status" value="1"/>
</dbReference>
<dbReference type="GO" id="GO:0097053">
    <property type="term" value="P:L-kynurenine catabolic process"/>
    <property type="evidence" value="ECO:0007669"/>
    <property type="project" value="UniProtKB-UniRule"/>
</dbReference>
<dbReference type="Gene3D" id="3.40.640.10">
    <property type="entry name" value="Type I PLP-dependent aspartate aminotransferase-like (Major domain)"/>
    <property type="match status" value="1"/>
</dbReference>
<dbReference type="GO" id="GO:0030429">
    <property type="term" value="F:kynureninase activity"/>
    <property type="evidence" value="ECO:0007669"/>
    <property type="project" value="UniProtKB-UniRule"/>
</dbReference>
<dbReference type="PANTHER" id="PTHR14084:SF0">
    <property type="entry name" value="KYNURENINASE"/>
    <property type="match status" value="1"/>
</dbReference>
<comment type="catalytic activity">
    <reaction evidence="4 6">
        <text>L-kynurenine + H2O = anthranilate + L-alanine + H(+)</text>
        <dbReference type="Rhea" id="RHEA:16813"/>
        <dbReference type="ChEBI" id="CHEBI:15377"/>
        <dbReference type="ChEBI" id="CHEBI:15378"/>
        <dbReference type="ChEBI" id="CHEBI:16567"/>
        <dbReference type="ChEBI" id="CHEBI:57959"/>
        <dbReference type="ChEBI" id="CHEBI:57972"/>
        <dbReference type="EC" id="3.7.1.3"/>
    </reaction>
</comment>
<dbReference type="PIRSF" id="PIRSF038800">
    <property type="entry name" value="KYNU"/>
    <property type="match status" value="1"/>
</dbReference>
<dbReference type="RefSeq" id="WP_147804040.1">
    <property type="nucleotide sequence ID" value="NZ_CP144914.1"/>
</dbReference>
<evidence type="ECO:0000256" key="3">
    <source>
        <dbReference type="ARBA" id="ARBA00022898"/>
    </source>
</evidence>
<dbReference type="Gene3D" id="3.90.1150.10">
    <property type="entry name" value="Aspartate Aminotransferase, domain 1"/>
    <property type="match status" value="1"/>
</dbReference>
<dbReference type="InterPro" id="IPR010111">
    <property type="entry name" value="Kynureninase"/>
</dbReference>
<comment type="similarity">
    <text evidence="4 6">Belongs to the kynureninase family.</text>
</comment>
<feature type="binding site" evidence="4">
    <location>
        <position position="100"/>
    </location>
    <ligand>
        <name>pyridoxal 5'-phosphate</name>
        <dbReference type="ChEBI" id="CHEBI:597326"/>
    </ligand>
</feature>
<dbReference type="GO" id="GO:0009435">
    <property type="term" value="P:NAD+ biosynthetic process"/>
    <property type="evidence" value="ECO:0007669"/>
    <property type="project" value="UniProtKB-UniRule"/>
</dbReference>
<name>A0A5C7F3A4_9BACI</name>
<reference evidence="7 8" key="1">
    <citation type="submission" date="2024-01" db="EMBL/GenBank/DDBJ databases">
        <title>Complete Genome Sequence of Alkalicoccus halolimnae BZ-SZ-XJ29T, a Moderately Halophilic Bacterium Isolated from a Salt Lake.</title>
        <authorList>
            <person name="Zhao B."/>
        </authorList>
    </citation>
    <scope>NUCLEOTIDE SEQUENCE [LARGE SCALE GENOMIC DNA]</scope>
    <source>
        <strain evidence="7 8">BZ-SZ-XJ29</strain>
    </source>
</reference>
<dbReference type="GO" id="GO:0019805">
    <property type="term" value="P:quinolinate biosynthetic process"/>
    <property type="evidence" value="ECO:0007669"/>
    <property type="project" value="UniProtKB-UniRule"/>
</dbReference>
<feature type="binding site" evidence="4">
    <location>
        <position position="211"/>
    </location>
    <ligand>
        <name>pyridoxal 5'-phosphate</name>
        <dbReference type="ChEBI" id="CHEBI:597326"/>
    </ligand>
</feature>
<gene>
    <name evidence="4 7" type="primary">kynU</name>
    <name evidence="7" type="ORF">FTX54_005345</name>
</gene>
<comment type="pathway">
    <text evidence="4 6">Amino-acid degradation; L-kynurenine degradation; L-alanine and anthranilate from L-kynurenine: step 1/1.</text>
</comment>
<accession>A0A5C7F3A4</accession>
<feature type="binding site" evidence="4">
    <location>
        <position position="99"/>
    </location>
    <ligand>
        <name>pyridoxal 5'-phosphate</name>
        <dbReference type="ChEBI" id="CHEBI:597326"/>
    </ligand>
</feature>
<dbReference type="GO" id="GO:0019441">
    <property type="term" value="P:L-tryptophan catabolic process to kynurenine"/>
    <property type="evidence" value="ECO:0007669"/>
    <property type="project" value="TreeGrafter"/>
</dbReference>
<dbReference type="HAMAP" id="MF_01970">
    <property type="entry name" value="Kynureninase"/>
    <property type="match status" value="1"/>
</dbReference>
<comment type="cofactor">
    <cofactor evidence="4 6">
        <name>pyridoxal 5'-phosphate</name>
        <dbReference type="ChEBI" id="CHEBI:597326"/>
    </cofactor>
</comment>
<comment type="catalytic activity">
    <reaction evidence="6">
        <text>3-hydroxy-L-kynurenine + H2O = 3-hydroxyanthranilate + L-alanine + H(+)</text>
        <dbReference type="Rhea" id="RHEA:25143"/>
        <dbReference type="ChEBI" id="CHEBI:15377"/>
        <dbReference type="ChEBI" id="CHEBI:15378"/>
        <dbReference type="ChEBI" id="CHEBI:36559"/>
        <dbReference type="ChEBI" id="CHEBI:57972"/>
        <dbReference type="ChEBI" id="CHEBI:58125"/>
        <dbReference type="EC" id="3.7.1.3"/>
    </reaction>
</comment>
<dbReference type="GO" id="GO:0005737">
    <property type="term" value="C:cytoplasm"/>
    <property type="evidence" value="ECO:0007669"/>
    <property type="project" value="UniProtKB-UniRule"/>
</dbReference>
<dbReference type="OrthoDB" id="9812626at2"/>
<feature type="binding site" evidence="4">
    <location>
        <begin position="127"/>
        <end position="130"/>
    </location>
    <ligand>
        <name>pyridoxal 5'-phosphate</name>
        <dbReference type="ChEBI" id="CHEBI:597326"/>
    </ligand>
</feature>
<comment type="subunit">
    <text evidence="4 6">Homodimer.</text>
</comment>
<dbReference type="PANTHER" id="PTHR14084">
    <property type="entry name" value="KYNURENINASE"/>
    <property type="match status" value="1"/>
</dbReference>
<dbReference type="EMBL" id="CP144914">
    <property type="protein sequence ID" value="WWD80989.1"/>
    <property type="molecule type" value="Genomic_DNA"/>
</dbReference>
<evidence type="ECO:0000256" key="4">
    <source>
        <dbReference type="HAMAP-Rule" id="MF_01970"/>
    </source>
</evidence>
<evidence type="ECO:0000313" key="8">
    <source>
        <dbReference type="Proteomes" id="UP000321816"/>
    </source>
</evidence>
<evidence type="ECO:0000256" key="5">
    <source>
        <dbReference type="NCBIfam" id="TIGR01814"/>
    </source>
</evidence>
<comment type="function">
    <text evidence="4 6">Catalyzes the cleavage of L-kynurenine (L-Kyn) and L-3-hydroxykynurenine (L-3OHKyn) into anthranilic acid (AA) and 3-hydroxyanthranilic acid (3-OHAA), respectively.</text>
</comment>
<dbReference type="KEGG" id="ahal:FTX54_005345"/>
<proteinExistence type="inferred from homology"/>
<feature type="binding site" evidence="4">
    <location>
        <position position="233"/>
    </location>
    <ligand>
        <name>pyridoxal 5'-phosphate</name>
        <dbReference type="ChEBI" id="CHEBI:597326"/>
    </ligand>
</feature>
<feature type="modified residue" description="N6-(pyridoxal phosphate)lysine" evidence="4">
    <location>
        <position position="234"/>
    </location>
</feature>
<feature type="binding site" evidence="4">
    <location>
        <position position="208"/>
    </location>
    <ligand>
        <name>pyridoxal 5'-phosphate</name>
        <dbReference type="ChEBI" id="CHEBI:597326"/>
    </ligand>
</feature>
<dbReference type="InterPro" id="IPR015424">
    <property type="entry name" value="PyrdxlP-dep_Trfase"/>
</dbReference>
<dbReference type="EC" id="3.7.1.3" evidence="4 5"/>
<dbReference type="InterPro" id="IPR015422">
    <property type="entry name" value="PyrdxlP-dep_Trfase_small"/>
</dbReference>
<protein>
    <recommendedName>
        <fullName evidence="4 5">Kynureninase</fullName>
        <ecNumber evidence="4 5">3.7.1.3</ecNumber>
    </recommendedName>
    <alternativeName>
        <fullName evidence="4">L-kynurenine hydrolase</fullName>
    </alternativeName>
</protein>
<comment type="pathway">
    <text evidence="4 6">Cofactor biosynthesis; NAD(+) biosynthesis; quinolinate from L-kynurenine: step 2/3.</text>
</comment>
<keyword evidence="2 4" id="KW-0378">Hydrolase</keyword>
<organism evidence="7 8">
    <name type="scientific">Alkalicoccus halolimnae</name>
    <dbReference type="NCBI Taxonomy" id="1667239"/>
    <lineage>
        <taxon>Bacteria</taxon>
        <taxon>Bacillati</taxon>
        <taxon>Bacillota</taxon>
        <taxon>Bacilli</taxon>
        <taxon>Bacillales</taxon>
        <taxon>Bacillaceae</taxon>
        <taxon>Alkalicoccus</taxon>
    </lineage>
</organism>
<keyword evidence="8" id="KW-1185">Reference proteome</keyword>
<dbReference type="GO" id="GO:0030170">
    <property type="term" value="F:pyridoxal phosphate binding"/>
    <property type="evidence" value="ECO:0007669"/>
    <property type="project" value="UniProtKB-UniRule"/>
</dbReference>